<dbReference type="Gene3D" id="2.70.40.10">
    <property type="match status" value="1"/>
</dbReference>
<dbReference type="Proteomes" id="UP000246004">
    <property type="component" value="Unassembled WGS sequence"/>
</dbReference>
<keyword evidence="5" id="KW-1185">Reference proteome</keyword>
<keyword evidence="1 3" id="KW-0378">Hydrolase</keyword>
<accession>A0A2A2HFI1</accession>
<evidence type="ECO:0000313" key="6">
    <source>
        <dbReference type="Proteomes" id="UP000246004"/>
    </source>
</evidence>
<dbReference type="Pfam" id="PF22769">
    <property type="entry name" value="DCD"/>
    <property type="match status" value="1"/>
</dbReference>
<dbReference type="PANTHER" id="PTHR42680:SF1">
    <property type="entry name" value="DEOXYURIDINE 5'-TRIPHOSPHATE NUCLEOTIDOHYDROLASE"/>
    <property type="match status" value="1"/>
</dbReference>
<evidence type="ECO:0000313" key="5">
    <source>
        <dbReference type="Proteomes" id="UP000217528"/>
    </source>
</evidence>
<dbReference type="Proteomes" id="UP000217528">
    <property type="component" value="Unassembled WGS sequence"/>
</dbReference>
<evidence type="ECO:0000313" key="3">
    <source>
        <dbReference type="EMBL" id="PAV08034.1"/>
    </source>
</evidence>
<name>A0A2A2HFI1_9EURY</name>
<dbReference type="EMBL" id="LMVN01000003">
    <property type="protein sequence ID" value="PAV08034.1"/>
    <property type="molecule type" value="Genomic_DNA"/>
</dbReference>
<gene>
    <name evidence="4" type="primary">dcd_1</name>
    <name evidence="3" type="ORF">ASJ82_05145</name>
    <name evidence="4" type="ORF">MSCUN_04800</name>
</gene>
<reference evidence="4 6" key="1">
    <citation type="submission" date="2016-04" db="EMBL/GenBank/DDBJ databases">
        <title>Genome sequence of Methanosphaera cuniculi DSM 4103.</title>
        <authorList>
            <person name="Poehlein A."/>
            <person name="Seedorf H."/>
            <person name="Daniel R."/>
        </authorList>
    </citation>
    <scope>NUCLEOTIDE SEQUENCE [LARGE SCALE GENOMIC DNA]</scope>
    <source>
        <strain evidence="4 6">DSM 4103</strain>
    </source>
</reference>
<reference evidence="3 5" key="2">
    <citation type="journal article" date="2017" name="BMC Genomics">
        <title>Genomic analysis of methanogenic archaea reveals a shift towards energy conservation.</title>
        <authorList>
            <person name="Gilmore S.P."/>
            <person name="Henske J.K."/>
            <person name="Sexton J.A."/>
            <person name="Solomon K.V."/>
            <person name="Seppala S."/>
            <person name="Yoo J.I."/>
            <person name="Huyett L.M."/>
            <person name="Pressman A."/>
            <person name="Cogan J.Z."/>
            <person name="Kivenson V."/>
            <person name="Peng X."/>
            <person name="Tan Y."/>
            <person name="Valentine D.L."/>
            <person name="O'Malley M.A."/>
        </authorList>
    </citation>
    <scope>NUCLEOTIDE SEQUENCE [LARGE SCALE GENOMIC DNA]</scope>
    <source>
        <strain evidence="3 5">1R-7</strain>
    </source>
</reference>
<dbReference type="InterPro" id="IPR036157">
    <property type="entry name" value="dUTPase-like_sf"/>
</dbReference>
<dbReference type="OrthoDB" id="45265at2157"/>
<dbReference type="CDD" id="cd07557">
    <property type="entry name" value="trimeric_dUTPase"/>
    <property type="match status" value="1"/>
</dbReference>
<dbReference type="GO" id="GO:0006229">
    <property type="term" value="P:dUTP biosynthetic process"/>
    <property type="evidence" value="ECO:0007669"/>
    <property type="project" value="InterPro"/>
</dbReference>
<dbReference type="GO" id="GO:0008829">
    <property type="term" value="F:dCTP deaminase activity"/>
    <property type="evidence" value="ECO:0007669"/>
    <property type="project" value="UniProtKB-EC"/>
</dbReference>
<protein>
    <submittedName>
        <fullName evidence="4">Deoxycytidine triphosphate deaminase</fullName>
        <ecNumber evidence="4">3.5.4.13</ecNumber>
    </submittedName>
    <submittedName>
        <fullName evidence="3">Deoxyuridine 5'-triphosphate nucleotidohydrolase</fullName>
    </submittedName>
</protein>
<evidence type="ECO:0000256" key="1">
    <source>
        <dbReference type="ARBA" id="ARBA00022801"/>
    </source>
</evidence>
<evidence type="ECO:0000256" key="2">
    <source>
        <dbReference type="ARBA" id="ARBA00023080"/>
    </source>
</evidence>
<proteinExistence type="predicted"/>
<evidence type="ECO:0000313" key="4">
    <source>
        <dbReference type="EMBL" id="PWL08766.1"/>
    </source>
</evidence>
<dbReference type="SUPFAM" id="SSF51283">
    <property type="entry name" value="dUTPase-like"/>
    <property type="match status" value="1"/>
</dbReference>
<dbReference type="InterPro" id="IPR033704">
    <property type="entry name" value="dUTPase_trimeric"/>
</dbReference>
<keyword evidence="2" id="KW-0546">Nucleotide metabolism</keyword>
<dbReference type="AlphaFoldDB" id="A0A2A2HFI1"/>
<dbReference type="EMBL" id="LWMS01000010">
    <property type="protein sequence ID" value="PWL08766.1"/>
    <property type="molecule type" value="Genomic_DNA"/>
</dbReference>
<dbReference type="EC" id="3.5.4.13" evidence="4"/>
<dbReference type="PANTHER" id="PTHR42680">
    <property type="entry name" value="DCTP DEAMINASE"/>
    <property type="match status" value="1"/>
</dbReference>
<organism evidence="3 5">
    <name type="scientific">Methanosphaera cuniculi</name>
    <dbReference type="NCBI Taxonomy" id="1077256"/>
    <lineage>
        <taxon>Archaea</taxon>
        <taxon>Methanobacteriati</taxon>
        <taxon>Methanobacteriota</taxon>
        <taxon>Methanomada group</taxon>
        <taxon>Methanobacteria</taxon>
        <taxon>Methanobacteriales</taxon>
        <taxon>Methanobacteriaceae</taxon>
        <taxon>Methanosphaera</taxon>
    </lineage>
</organism>
<comment type="caution">
    <text evidence="3">The sequence shown here is derived from an EMBL/GenBank/DDBJ whole genome shotgun (WGS) entry which is preliminary data.</text>
</comment>
<dbReference type="RefSeq" id="WP_095608095.1">
    <property type="nucleotide sequence ID" value="NZ_CAUHCB010000001.1"/>
</dbReference>
<dbReference type="InterPro" id="IPR011962">
    <property type="entry name" value="dCTP_deaminase"/>
</dbReference>
<sequence>MLGEEELRKLFPEYEDTIQPSGIDLKVDKIYEQTTGGSLIDNQKNLPEIKELKCDENEIYTLKPKTAYSVTIMGKTHIPVGYTMLYLPRSTLLRSFISVHTAVGDPGFYGTLQFMIVNNGEYEYKLKKGERIAQAVVFKVTGSGEYDGSYQEKNNINKGS</sequence>